<sequence length="79" mass="8400">MLPATTTFVTAATGVAACQLGGVTLHSFAGIGVGQGTLEQSLALAKGKDPIVKQWKQCTHLIIDEVSMIDADYFTRIEY</sequence>
<keyword evidence="1" id="KW-0234">DNA repair</keyword>
<dbReference type="GO" id="GO:0043139">
    <property type="term" value="F:5'-3' DNA helicase activity"/>
    <property type="evidence" value="ECO:0007669"/>
    <property type="project" value="UniProtKB-EC"/>
</dbReference>
<dbReference type="GO" id="GO:0006310">
    <property type="term" value="P:DNA recombination"/>
    <property type="evidence" value="ECO:0007669"/>
    <property type="project" value="UniProtKB-KW"/>
</dbReference>
<keyword evidence="1" id="KW-0547">Nucleotide-binding</keyword>
<evidence type="ECO:0000259" key="2">
    <source>
        <dbReference type="Pfam" id="PF05970"/>
    </source>
</evidence>
<dbReference type="PANTHER" id="PTHR47642">
    <property type="entry name" value="ATP-DEPENDENT DNA HELICASE"/>
    <property type="match status" value="1"/>
</dbReference>
<feature type="non-terminal residue" evidence="3">
    <location>
        <position position="79"/>
    </location>
</feature>
<dbReference type="Pfam" id="PF05970">
    <property type="entry name" value="PIF1"/>
    <property type="match status" value="1"/>
</dbReference>
<dbReference type="EC" id="5.6.2.3" evidence="1"/>
<keyword evidence="1" id="KW-0378">Hydrolase</keyword>
<protein>
    <recommendedName>
        <fullName evidence="1">ATP-dependent DNA helicase</fullName>
        <ecNumber evidence="1">5.6.2.3</ecNumber>
    </recommendedName>
</protein>
<keyword evidence="4" id="KW-1185">Reference proteome</keyword>
<dbReference type="GO" id="GO:0000723">
    <property type="term" value="P:telomere maintenance"/>
    <property type="evidence" value="ECO:0007669"/>
    <property type="project" value="InterPro"/>
</dbReference>
<evidence type="ECO:0000313" key="3">
    <source>
        <dbReference type="EMBL" id="EPB65380.1"/>
    </source>
</evidence>
<proteinExistence type="inferred from homology"/>
<reference evidence="3 4" key="1">
    <citation type="submission" date="2013-05" db="EMBL/GenBank/DDBJ databases">
        <title>Draft genome of the parasitic nematode Anyclostoma ceylanicum.</title>
        <authorList>
            <person name="Mitreva M."/>
        </authorList>
    </citation>
    <scope>NUCLEOTIDE SEQUENCE [LARGE SCALE GENOMIC DNA]</scope>
</reference>
<dbReference type="PANTHER" id="PTHR47642:SF7">
    <property type="entry name" value="ATP-DEPENDENT DNA HELICASE PIF1"/>
    <property type="match status" value="1"/>
</dbReference>
<keyword evidence="1" id="KW-0233">DNA recombination</keyword>
<dbReference type="Proteomes" id="UP000054495">
    <property type="component" value="Unassembled WGS sequence"/>
</dbReference>
<dbReference type="GO" id="GO:0005524">
    <property type="term" value="F:ATP binding"/>
    <property type="evidence" value="ECO:0007669"/>
    <property type="project" value="UniProtKB-KW"/>
</dbReference>
<dbReference type="InterPro" id="IPR027417">
    <property type="entry name" value="P-loop_NTPase"/>
</dbReference>
<comment type="catalytic activity">
    <reaction evidence="1">
        <text>ATP + H2O = ADP + phosphate + H(+)</text>
        <dbReference type="Rhea" id="RHEA:13065"/>
        <dbReference type="ChEBI" id="CHEBI:15377"/>
        <dbReference type="ChEBI" id="CHEBI:15378"/>
        <dbReference type="ChEBI" id="CHEBI:30616"/>
        <dbReference type="ChEBI" id="CHEBI:43474"/>
        <dbReference type="ChEBI" id="CHEBI:456216"/>
        <dbReference type="EC" id="5.6.2.3"/>
    </reaction>
</comment>
<dbReference type="SUPFAM" id="SSF52540">
    <property type="entry name" value="P-loop containing nucleoside triphosphate hydrolases"/>
    <property type="match status" value="1"/>
</dbReference>
<organism evidence="3 4">
    <name type="scientific">Ancylostoma ceylanicum</name>
    <dbReference type="NCBI Taxonomy" id="53326"/>
    <lineage>
        <taxon>Eukaryota</taxon>
        <taxon>Metazoa</taxon>
        <taxon>Ecdysozoa</taxon>
        <taxon>Nematoda</taxon>
        <taxon>Chromadorea</taxon>
        <taxon>Rhabditida</taxon>
        <taxon>Rhabditina</taxon>
        <taxon>Rhabditomorpha</taxon>
        <taxon>Strongyloidea</taxon>
        <taxon>Ancylostomatidae</taxon>
        <taxon>Ancylostomatinae</taxon>
        <taxon>Ancylostoma</taxon>
    </lineage>
</organism>
<dbReference type="Gene3D" id="3.40.50.300">
    <property type="entry name" value="P-loop containing nucleotide triphosphate hydrolases"/>
    <property type="match status" value="1"/>
</dbReference>
<dbReference type="GO" id="GO:0016887">
    <property type="term" value="F:ATP hydrolysis activity"/>
    <property type="evidence" value="ECO:0007669"/>
    <property type="project" value="RHEA"/>
</dbReference>
<dbReference type="EMBL" id="KE128746">
    <property type="protein sequence ID" value="EPB65380.1"/>
    <property type="molecule type" value="Genomic_DNA"/>
</dbReference>
<keyword evidence="1" id="KW-0067">ATP-binding</keyword>
<name>A0A0D6L3J3_9BILA</name>
<dbReference type="GO" id="GO:0006281">
    <property type="term" value="P:DNA repair"/>
    <property type="evidence" value="ECO:0007669"/>
    <property type="project" value="UniProtKB-KW"/>
</dbReference>
<dbReference type="InterPro" id="IPR010285">
    <property type="entry name" value="DNA_helicase_pif1-like_DEAD"/>
</dbReference>
<keyword evidence="1" id="KW-0227">DNA damage</keyword>
<evidence type="ECO:0000313" key="4">
    <source>
        <dbReference type="Proteomes" id="UP000054495"/>
    </source>
</evidence>
<dbReference type="InterPro" id="IPR051055">
    <property type="entry name" value="PIF1_helicase"/>
</dbReference>
<evidence type="ECO:0000256" key="1">
    <source>
        <dbReference type="RuleBase" id="RU363044"/>
    </source>
</evidence>
<accession>A0A0D6L3J3</accession>
<feature type="domain" description="DNA helicase Pif1-like DEAD-box helicase" evidence="2">
    <location>
        <begin position="6"/>
        <end position="77"/>
    </location>
</feature>
<keyword evidence="1" id="KW-0347">Helicase</keyword>
<comment type="cofactor">
    <cofactor evidence="1">
        <name>Mg(2+)</name>
        <dbReference type="ChEBI" id="CHEBI:18420"/>
    </cofactor>
</comment>
<dbReference type="AlphaFoldDB" id="A0A0D6L3J3"/>
<comment type="similarity">
    <text evidence="1">Belongs to the helicase family.</text>
</comment>
<gene>
    <name evidence="3" type="ORF">ANCCEY_15557</name>
</gene>